<evidence type="ECO:0000256" key="1">
    <source>
        <dbReference type="SAM" id="Coils"/>
    </source>
</evidence>
<dbReference type="Proteomes" id="UP001187192">
    <property type="component" value="Unassembled WGS sequence"/>
</dbReference>
<sequence length="86" mass="9736">MAHSSAKVSVQKQKKIGVRKKKTTAATGGGVGNRMVEEERARLLVLEDRLREFRSLLLRLQQSLDRVEHRLSAIEDCVKNIRTAHS</sequence>
<feature type="region of interest" description="Disordered" evidence="2">
    <location>
        <begin position="1"/>
        <end position="31"/>
    </location>
</feature>
<dbReference type="EMBL" id="BTGU01000002">
    <property type="protein sequence ID" value="GMN28636.1"/>
    <property type="molecule type" value="Genomic_DNA"/>
</dbReference>
<proteinExistence type="predicted"/>
<dbReference type="AlphaFoldDB" id="A0AA87ZKL0"/>
<evidence type="ECO:0000256" key="2">
    <source>
        <dbReference type="SAM" id="MobiDB-lite"/>
    </source>
</evidence>
<reference evidence="3" key="1">
    <citation type="submission" date="2023-07" db="EMBL/GenBank/DDBJ databases">
        <title>draft genome sequence of fig (Ficus carica).</title>
        <authorList>
            <person name="Takahashi T."/>
            <person name="Nishimura K."/>
        </authorList>
    </citation>
    <scope>NUCLEOTIDE SEQUENCE</scope>
</reference>
<evidence type="ECO:0000313" key="4">
    <source>
        <dbReference type="Proteomes" id="UP001187192"/>
    </source>
</evidence>
<feature type="compositionally biased region" description="Low complexity" evidence="2">
    <location>
        <begin position="1"/>
        <end position="11"/>
    </location>
</feature>
<feature type="compositionally biased region" description="Basic residues" evidence="2">
    <location>
        <begin position="12"/>
        <end position="23"/>
    </location>
</feature>
<keyword evidence="1" id="KW-0175">Coiled coil</keyword>
<gene>
    <name evidence="3" type="ORF">TIFTF001_002130</name>
</gene>
<name>A0AA87ZKL0_FICCA</name>
<organism evidence="3 4">
    <name type="scientific">Ficus carica</name>
    <name type="common">Common fig</name>
    <dbReference type="NCBI Taxonomy" id="3494"/>
    <lineage>
        <taxon>Eukaryota</taxon>
        <taxon>Viridiplantae</taxon>
        <taxon>Streptophyta</taxon>
        <taxon>Embryophyta</taxon>
        <taxon>Tracheophyta</taxon>
        <taxon>Spermatophyta</taxon>
        <taxon>Magnoliopsida</taxon>
        <taxon>eudicotyledons</taxon>
        <taxon>Gunneridae</taxon>
        <taxon>Pentapetalae</taxon>
        <taxon>rosids</taxon>
        <taxon>fabids</taxon>
        <taxon>Rosales</taxon>
        <taxon>Moraceae</taxon>
        <taxon>Ficeae</taxon>
        <taxon>Ficus</taxon>
    </lineage>
</organism>
<keyword evidence="4" id="KW-1185">Reference proteome</keyword>
<accession>A0AA87ZKL0</accession>
<protein>
    <submittedName>
        <fullName evidence="3">Uncharacterized protein</fullName>
    </submittedName>
</protein>
<evidence type="ECO:0000313" key="3">
    <source>
        <dbReference type="EMBL" id="GMN28636.1"/>
    </source>
</evidence>
<feature type="coiled-coil region" evidence="1">
    <location>
        <begin position="36"/>
        <end position="70"/>
    </location>
</feature>
<comment type="caution">
    <text evidence="3">The sequence shown here is derived from an EMBL/GenBank/DDBJ whole genome shotgun (WGS) entry which is preliminary data.</text>
</comment>